<feature type="transmembrane region" description="Helical" evidence="9">
    <location>
        <begin position="136"/>
        <end position="157"/>
    </location>
</feature>
<feature type="transmembrane region" description="Helical" evidence="9">
    <location>
        <begin position="227"/>
        <end position="247"/>
    </location>
</feature>
<dbReference type="SUPFAM" id="SSF90123">
    <property type="entry name" value="ABC transporter transmembrane region"/>
    <property type="match status" value="1"/>
</dbReference>
<comment type="subcellular location">
    <subcellularLocation>
        <location evidence="1">Endomembrane system</location>
        <topology evidence="1">Multi-pass membrane protein</topology>
    </subcellularLocation>
</comment>
<evidence type="ECO:0000313" key="12">
    <source>
        <dbReference type="Proteomes" id="UP001209570"/>
    </source>
</evidence>
<feature type="transmembrane region" description="Helical" evidence="9">
    <location>
        <begin position="104"/>
        <end position="124"/>
    </location>
</feature>
<protein>
    <recommendedName>
        <fullName evidence="10">ABC transmembrane type-1 domain-containing protein</fullName>
    </recommendedName>
</protein>
<comment type="caution">
    <text evidence="11">The sequence shown here is derived from an EMBL/GenBank/DDBJ whole genome shotgun (WGS) entry which is preliminary data.</text>
</comment>
<keyword evidence="12" id="KW-1185">Reference proteome</keyword>
<feature type="domain" description="ABC transmembrane type-1" evidence="10">
    <location>
        <begin position="103"/>
        <end position="328"/>
    </location>
</feature>
<dbReference type="InterPro" id="IPR011527">
    <property type="entry name" value="ABC1_TM_dom"/>
</dbReference>
<keyword evidence="4" id="KW-0677">Repeat</keyword>
<dbReference type="Gene3D" id="1.20.1560.10">
    <property type="entry name" value="ABC transporter type 1, transmembrane domain"/>
    <property type="match status" value="1"/>
</dbReference>
<name>A0AAD5Q1F3_PYTIN</name>
<evidence type="ECO:0000256" key="3">
    <source>
        <dbReference type="ARBA" id="ARBA00022692"/>
    </source>
</evidence>
<dbReference type="PANTHER" id="PTHR24223:SF443">
    <property type="entry name" value="MULTIDRUG-RESISTANCE LIKE PROTEIN 1, ISOFORM I"/>
    <property type="match status" value="1"/>
</dbReference>
<keyword evidence="8 9" id="KW-0472">Membrane</keyword>
<proteinExistence type="predicted"/>
<evidence type="ECO:0000259" key="10">
    <source>
        <dbReference type="PROSITE" id="PS50929"/>
    </source>
</evidence>
<evidence type="ECO:0000256" key="7">
    <source>
        <dbReference type="ARBA" id="ARBA00022989"/>
    </source>
</evidence>
<dbReference type="InterPro" id="IPR036640">
    <property type="entry name" value="ABC1_TM_sf"/>
</dbReference>
<reference evidence="11" key="1">
    <citation type="submission" date="2021-12" db="EMBL/GenBank/DDBJ databases">
        <title>Prjna785345.</title>
        <authorList>
            <person name="Rujirawat T."/>
            <person name="Krajaejun T."/>
        </authorList>
    </citation>
    <scope>NUCLEOTIDE SEQUENCE</scope>
    <source>
        <strain evidence="11">Pi057C3</strain>
    </source>
</reference>
<dbReference type="GO" id="GO:0016020">
    <property type="term" value="C:membrane"/>
    <property type="evidence" value="ECO:0007669"/>
    <property type="project" value="InterPro"/>
</dbReference>
<organism evidence="11 12">
    <name type="scientific">Pythium insidiosum</name>
    <name type="common">Pythiosis disease agent</name>
    <dbReference type="NCBI Taxonomy" id="114742"/>
    <lineage>
        <taxon>Eukaryota</taxon>
        <taxon>Sar</taxon>
        <taxon>Stramenopiles</taxon>
        <taxon>Oomycota</taxon>
        <taxon>Peronosporomycetes</taxon>
        <taxon>Pythiales</taxon>
        <taxon>Pythiaceae</taxon>
        <taxon>Pythium</taxon>
    </lineage>
</organism>
<keyword evidence="5" id="KW-0547">Nucleotide-binding</keyword>
<evidence type="ECO:0000256" key="6">
    <source>
        <dbReference type="ARBA" id="ARBA00022840"/>
    </source>
</evidence>
<keyword evidence="7 9" id="KW-1133">Transmembrane helix</keyword>
<evidence type="ECO:0000256" key="4">
    <source>
        <dbReference type="ARBA" id="ARBA00022737"/>
    </source>
</evidence>
<evidence type="ECO:0000256" key="8">
    <source>
        <dbReference type="ARBA" id="ARBA00023136"/>
    </source>
</evidence>
<accession>A0AAD5Q1F3</accession>
<evidence type="ECO:0000256" key="9">
    <source>
        <dbReference type="SAM" id="Phobius"/>
    </source>
</evidence>
<dbReference type="GO" id="GO:0140359">
    <property type="term" value="F:ABC-type transporter activity"/>
    <property type="evidence" value="ECO:0007669"/>
    <property type="project" value="InterPro"/>
</dbReference>
<dbReference type="PANTHER" id="PTHR24223">
    <property type="entry name" value="ATP-BINDING CASSETTE SUB-FAMILY C"/>
    <property type="match status" value="1"/>
</dbReference>
<dbReference type="InterPro" id="IPR050173">
    <property type="entry name" value="ABC_transporter_C-like"/>
</dbReference>
<dbReference type="Proteomes" id="UP001209570">
    <property type="component" value="Unassembled WGS sequence"/>
</dbReference>
<keyword evidence="3 9" id="KW-0812">Transmembrane</keyword>
<evidence type="ECO:0000256" key="2">
    <source>
        <dbReference type="ARBA" id="ARBA00022448"/>
    </source>
</evidence>
<evidence type="ECO:0000313" key="11">
    <source>
        <dbReference type="EMBL" id="KAJ0390991.1"/>
    </source>
</evidence>
<dbReference type="AlphaFoldDB" id="A0AAD5Q1F3"/>
<sequence>MRGPHDEQTPLLAACREQAPERGTSRFPFHPESRSTPWWRRLCFELFGDAGDAAAVQLSDLWELPRDLRSSDTADELQRCLAACGRRLFRAVWRMNAGRLSKSVVLALGAMALWVVYPVLLYRMLNLVVLEERAELLSIAVHALLMFLALTGHRVLLCHSQAQTSRVAARVGSGLRVMMLREILLHGARRSQDSSQQPSQPTQRLGELAMLYEDDYRAVCELIFNTNLSWTAAIGLAVDVGMIVFLVGVPWQILFFDGVLFGAVWAAEEWGRSRATASWRQQVVRRLNVTHECFRGIQNVKLNAWEDKMQQKIEHARHEEMRFFRRLL</sequence>
<evidence type="ECO:0000256" key="5">
    <source>
        <dbReference type="ARBA" id="ARBA00022741"/>
    </source>
</evidence>
<keyword evidence="6" id="KW-0067">ATP-binding</keyword>
<dbReference type="GO" id="GO:0005524">
    <property type="term" value="F:ATP binding"/>
    <property type="evidence" value="ECO:0007669"/>
    <property type="project" value="UniProtKB-KW"/>
</dbReference>
<keyword evidence="2" id="KW-0813">Transport</keyword>
<dbReference type="PROSITE" id="PS50929">
    <property type="entry name" value="ABC_TM1F"/>
    <property type="match status" value="1"/>
</dbReference>
<dbReference type="EMBL" id="JAKCXM010001410">
    <property type="protein sequence ID" value="KAJ0390991.1"/>
    <property type="molecule type" value="Genomic_DNA"/>
</dbReference>
<evidence type="ECO:0000256" key="1">
    <source>
        <dbReference type="ARBA" id="ARBA00004127"/>
    </source>
</evidence>
<gene>
    <name evidence="11" type="ORF">P43SY_011462</name>
</gene>
<dbReference type="GO" id="GO:0012505">
    <property type="term" value="C:endomembrane system"/>
    <property type="evidence" value="ECO:0007669"/>
    <property type="project" value="UniProtKB-SubCell"/>
</dbReference>